<gene>
    <name evidence="2" type="ORF">LCGC14_3147590</name>
</gene>
<dbReference type="InterPro" id="IPR036388">
    <property type="entry name" value="WH-like_DNA-bd_sf"/>
</dbReference>
<dbReference type="GO" id="GO:0006508">
    <property type="term" value="P:proteolysis"/>
    <property type="evidence" value="ECO:0007669"/>
    <property type="project" value="InterPro"/>
</dbReference>
<accession>A0A0F8VV13</accession>
<dbReference type="SUPFAM" id="SSF46785">
    <property type="entry name" value="Winged helix' DNA-binding domain"/>
    <property type="match status" value="1"/>
</dbReference>
<dbReference type="InterPro" id="IPR036390">
    <property type="entry name" value="WH_DNA-bd_sf"/>
</dbReference>
<feature type="domain" description="LexA repressor DNA-binding" evidence="1">
    <location>
        <begin position="4"/>
        <end position="65"/>
    </location>
</feature>
<evidence type="ECO:0000313" key="2">
    <source>
        <dbReference type="EMBL" id="KKK48193.1"/>
    </source>
</evidence>
<name>A0A0F8VV13_9ZZZZ</name>
<proteinExistence type="predicted"/>
<dbReference type="Gene3D" id="1.10.10.10">
    <property type="entry name" value="Winged helix-like DNA-binding domain superfamily/Winged helix DNA-binding domain"/>
    <property type="match status" value="1"/>
</dbReference>
<dbReference type="Pfam" id="PF01726">
    <property type="entry name" value="LexA_DNA_bind"/>
    <property type="match status" value="1"/>
</dbReference>
<dbReference type="AlphaFoldDB" id="A0A0F8VV13"/>
<organism evidence="2">
    <name type="scientific">marine sediment metagenome</name>
    <dbReference type="NCBI Taxonomy" id="412755"/>
    <lineage>
        <taxon>unclassified sequences</taxon>
        <taxon>metagenomes</taxon>
        <taxon>ecological metagenomes</taxon>
    </lineage>
</organism>
<dbReference type="GO" id="GO:0004252">
    <property type="term" value="F:serine-type endopeptidase activity"/>
    <property type="evidence" value="ECO:0007669"/>
    <property type="project" value="InterPro"/>
</dbReference>
<reference evidence="2" key="1">
    <citation type="journal article" date="2015" name="Nature">
        <title>Complex archaea that bridge the gap between prokaryotes and eukaryotes.</title>
        <authorList>
            <person name="Spang A."/>
            <person name="Saw J.H."/>
            <person name="Jorgensen S.L."/>
            <person name="Zaremba-Niedzwiedzka K."/>
            <person name="Martijn J."/>
            <person name="Lind A.E."/>
            <person name="van Eijk R."/>
            <person name="Schleper C."/>
            <person name="Guy L."/>
            <person name="Ettema T.J."/>
        </authorList>
    </citation>
    <scope>NUCLEOTIDE SEQUENCE</scope>
</reference>
<protein>
    <recommendedName>
        <fullName evidence="1">LexA repressor DNA-binding domain-containing protein</fullName>
    </recommendedName>
</protein>
<dbReference type="EMBL" id="LAZR01069190">
    <property type="protein sequence ID" value="KKK48193.1"/>
    <property type="molecule type" value="Genomic_DNA"/>
</dbReference>
<comment type="caution">
    <text evidence="2">The sequence shown here is derived from an EMBL/GenBank/DDBJ whole genome shotgun (WGS) entry which is preliminary data.</text>
</comment>
<dbReference type="InterPro" id="IPR006199">
    <property type="entry name" value="LexA_DNA-bd_dom"/>
</dbReference>
<sequence length="191" mass="21269">AMATGLTERQSRILEVIREFIGEHSYPPSHRDIMRMADISSTSVVSYNLRRLRDFDLIDLPDAYGRALRLIGDAAGSHEIMVPLIGEMRPDRPLPHYTVEARWPTVAVAPLSIQGASAHVFAVSVWGSAFWEASLGDADVLLMDRDGGFIDREGTYAVWHPGLHEMTIVSGADIGRSVEVQARLRGMMRLW</sequence>
<feature type="non-terminal residue" evidence="2">
    <location>
        <position position="1"/>
    </location>
</feature>
<evidence type="ECO:0000259" key="1">
    <source>
        <dbReference type="Pfam" id="PF01726"/>
    </source>
</evidence>